<dbReference type="Pfam" id="PF07891">
    <property type="entry name" value="DUF1666"/>
    <property type="match status" value="1"/>
</dbReference>
<sequence length="750" mass="86288">MEAHKLFLIKSYFKVFHEPFTVDLVQRIVMKVCSFLWVFLCNFVLGLFGHLIKRLVRSRIDDDHHENSLDTTVGFNEQEEIIVGSSAGSNYDGFGEEDKPEFAFGFQFQIKEEDLISYKGVADAKAGETENAFMENELTTTTNTSKYQFVSVQDFGGFVAEPEIGSFTVHELFLEEDSREDDFITKKGGISKIEDQRQELNENSNLPSNGKVDGSMESKVFSGQILQRVDLSNTDSINSEEKSKEFVVGDSGCEEVQELQEKSQLNVGENGLLKPEQVNWLGEFFIRNDKFSYGVDLSQENEFNSLDHQVESDDSSEGYFSISPQDVDSASNNEFSSVKEREPETSIPPVSEEIDDDFIDLEPHLENLEMELQNSDSSVIHELVSGLDNSMESENGLMKSVKFEEEDKVNSWDVDSDDEDEDDVLLEHQELIGQMKMELKNARTGGLPTILEESETPRIKEDLKPLKINEKLEHRDQMAEIQKFYKSYTEKMRKLDVLNYQTLQAINFLRMKNPDQLNTGENTSLSALKSVIFPSFWPCKLRRIYADPTLKSVTELHKDLEIVYVGQACLSWEILHWQYKKAKELQLYDPQGYRSYDQVAIEFQQFHVLLRRFTEDEMFQGPRVQNYAKQRCILRGLLQVPAIKDGNLKERKARKEEEGDAVPISTMASMIKESMTVFWEFLHTDKDTTNLFLTIILQGSKAHLQDPADSDLFMDIKTTHQKKEKRLKDMLRTGNCIVKKFQKHQETILD</sequence>
<reference evidence="3 4" key="1">
    <citation type="journal article" date="2016" name="Sci. Rep.">
        <title>The genome sequence of the outbreeding globe artichoke constructed de novo incorporating a phase-aware low-pass sequencing strategy of F1 progeny.</title>
        <authorList>
            <person name="Scaglione D."/>
            <person name="Reyes-Chin-Wo S."/>
            <person name="Acquadro A."/>
            <person name="Froenicke L."/>
            <person name="Portis E."/>
            <person name="Beitel C."/>
            <person name="Tirone M."/>
            <person name="Mauro R."/>
            <person name="Lo Monaco A."/>
            <person name="Mauromicale G."/>
            <person name="Faccioli P."/>
            <person name="Cattivelli L."/>
            <person name="Rieseberg L."/>
            <person name="Michelmore R."/>
            <person name="Lanteri S."/>
        </authorList>
    </citation>
    <scope>NUCLEOTIDE SEQUENCE [LARGE SCALE GENOMIC DNA]</scope>
    <source>
        <strain evidence="3">2C</strain>
    </source>
</reference>
<evidence type="ECO:0000313" key="3">
    <source>
        <dbReference type="EMBL" id="KVI05557.1"/>
    </source>
</evidence>
<dbReference type="PANTHER" id="PTHR46741:SF4">
    <property type="entry name" value="FINGER FYVE DOMAIN PROTEIN, PUTATIVE (DUF1666)-RELATED"/>
    <property type="match status" value="1"/>
</dbReference>
<dbReference type="AlphaFoldDB" id="A0A103YAK0"/>
<dbReference type="Proteomes" id="UP000243975">
    <property type="component" value="Unassembled WGS sequence"/>
</dbReference>
<keyword evidence="2" id="KW-0472">Membrane</keyword>
<proteinExistence type="predicted"/>
<organism evidence="3 4">
    <name type="scientific">Cynara cardunculus var. scolymus</name>
    <name type="common">Globe artichoke</name>
    <name type="synonym">Cynara scolymus</name>
    <dbReference type="NCBI Taxonomy" id="59895"/>
    <lineage>
        <taxon>Eukaryota</taxon>
        <taxon>Viridiplantae</taxon>
        <taxon>Streptophyta</taxon>
        <taxon>Embryophyta</taxon>
        <taxon>Tracheophyta</taxon>
        <taxon>Spermatophyta</taxon>
        <taxon>Magnoliopsida</taxon>
        <taxon>eudicotyledons</taxon>
        <taxon>Gunneridae</taxon>
        <taxon>Pentapetalae</taxon>
        <taxon>asterids</taxon>
        <taxon>campanulids</taxon>
        <taxon>Asterales</taxon>
        <taxon>Asteraceae</taxon>
        <taxon>Carduoideae</taxon>
        <taxon>Cardueae</taxon>
        <taxon>Carduinae</taxon>
        <taxon>Cynara</taxon>
    </lineage>
</organism>
<gene>
    <name evidence="3" type="ORF">Ccrd_016124</name>
</gene>
<evidence type="ECO:0000313" key="4">
    <source>
        <dbReference type="Proteomes" id="UP000243975"/>
    </source>
</evidence>
<keyword evidence="2" id="KW-0812">Transmembrane</keyword>
<dbReference type="Gramene" id="KVI05557">
    <property type="protein sequence ID" value="KVI05557"/>
    <property type="gene ID" value="Ccrd_016124"/>
</dbReference>
<feature type="transmembrane region" description="Helical" evidence="2">
    <location>
        <begin position="28"/>
        <end position="49"/>
    </location>
</feature>
<evidence type="ECO:0008006" key="5">
    <source>
        <dbReference type="Google" id="ProtNLM"/>
    </source>
</evidence>
<accession>A0A103YAK0</accession>
<protein>
    <recommendedName>
        <fullName evidence="5">Ribosomal protein L34Ae</fullName>
    </recommendedName>
</protein>
<feature type="non-terminal residue" evidence="3">
    <location>
        <position position="750"/>
    </location>
</feature>
<comment type="caution">
    <text evidence="3">The sequence shown here is derived from an EMBL/GenBank/DDBJ whole genome shotgun (WGS) entry which is preliminary data.</text>
</comment>
<dbReference type="PANTHER" id="PTHR46741">
    <property type="entry name" value="OS09G0413600 PROTEIN"/>
    <property type="match status" value="1"/>
</dbReference>
<dbReference type="EMBL" id="LEKV01001869">
    <property type="protein sequence ID" value="KVI05557.1"/>
    <property type="molecule type" value="Genomic_DNA"/>
</dbReference>
<keyword evidence="4" id="KW-1185">Reference proteome</keyword>
<keyword evidence="2" id="KW-1133">Transmembrane helix</keyword>
<feature type="compositionally biased region" description="Polar residues" evidence="1">
    <location>
        <begin position="322"/>
        <end position="336"/>
    </location>
</feature>
<evidence type="ECO:0000256" key="1">
    <source>
        <dbReference type="SAM" id="MobiDB-lite"/>
    </source>
</evidence>
<dbReference type="OMA" id="IGQMKME"/>
<feature type="region of interest" description="Disordered" evidence="1">
    <location>
        <begin position="308"/>
        <end position="351"/>
    </location>
</feature>
<dbReference type="STRING" id="59895.A0A103YAK0"/>
<dbReference type="InterPro" id="IPR012870">
    <property type="entry name" value="DUF1666"/>
</dbReference>
<evidence type="ECO:0000256" key="2">
    <source>
        <dbReference type="SAM" id="Phobius"/>
    </source>
</evidence>
<name>A0A103YAK0_CYNCS</name>